<reference evidence="5 6" key="1">
    <citation type="journal article" date="2019" name="Plant Biotechnol. J.">
        <title>The red bayberry genome and genetic basis of sex determination.</title>
        <authorList>
            <person name="Jia H.M."/>
            <person name="Jia H.J."/>
            <person name="Cai Q.L."/>
            <person name="Wang Y."/>
            <person name="Zhao H.B."/>
            <person name="Yang W.F."/>
            <person name="Wang G.Y."/>
            <person name="Li Y.H."/>
            <person name="Zhan D.L."/>
            <person name="Shen Y.T."/>
            <person name="Niu Q.F."/>
            <person name="Chang L."/>
            <person name="Qiu J."/>
            <person name="Zhao L."/>
            <person name="Xie H.B."/>
            <person name="Fu W.Y."/>
            <person name="Jin J."/>
            <person name="Li X.W."/>
            <person name="Jiao Y."/>
            <person name="Zhou C.C."/>
            <person name="Tu T."/>
            <person name="Chai C.Y."/>
            <person name="Gao J.L."/>
            <person name="Fan L.J."/>
            <person name="van de Weg E."/>
            <person name="Wang J.Y."/>
            <person name="Gao Z.S."/>
        </authorList>
    </citation>
    <scope>NUCLEOTIDE SEQUENCE [LARGE SCALE GENOMIC DNA]</scope>
    <source>
        <tissue evidence="5">Leaves</tissue>
    </source>
</reference>
<feature type="repeat" description="PPR" evidence="3">
    <location>
        <begin position="154"/>
        <end position="188"/>
    </location>
</feature>
<protein>
    <recommendedName>
        <fullName evidence="4">CBS domain-containing protein</fullName>
    </recommendedName>
</protein>
<evidence type="ECO:0000313" key="5">
    <source>
        <dbReference type="EMBL" id="KAB1204436.1"/>
    </source>
</evidence>
<keyword evidence="6" id="KW-1185">Reference proteome</keyword>
<sequence length="558" mass="62132">MTFKTAKNRPKRKHKSRMCEIHARRIFEEIEVAKRHYGKLNTIVMNAVLEACVHCGDIDSGVKIFHEMSGPDSCGVDSVTYATLLKGLGLARRIDEAFQLLESLEQGSAVGRPKLSAPLIYGLLNALIDAGNLRRANGLLARYGFLVREAGSPSVSVYNLLMKGYINTGLPQAAITAYEEILRLGLRPDKLTYNTLIFACVKTGKLDAAKHVFNEMKVAKHDKAQKFGYDDLFPDVVTYTTLIKGFALCKDLPSVQKIVLEMKSYHGFFIDRTAYTAIVDALLNCGAEKDALCMFGEILKQAGGNPYLRPKPHLYLSLMCAFAGLGDYDVVKNLHKRMWPDTAGTISPTIQEEADNLLMEAALNNGQVEVAIENLTNIIKRWKGISWASRGGLVAVRIEALLGVTKSMFSPHLLPQVSMDEPIESIMIPFEAARPLQGTLTLKKVAMRFFRDPVVPIVDDWGSCIGLLHREDCNELDAPLSTMMRSPPPCVTSSTPIRHVIDLILEKRHKMVIVVKYSYLYNPSLRALGVFTAKQLFELVRCVSELPGQQLSVSRRWM</sequence>
<keyword evidence="1" id="KW-0677">Repeat</keyword>
<dbReference type="PROSITE" id="PS51371">
    <property type="entry name" value="CBS"/>
    <property type="match status" value="1"/>
</dbReference>
<dbReference type="Pfam" id="PF13812">
    <property type="entry name" value="PPR_3"/>
    <property type="match status" value="1"/>
</dbReference>
<dbReference type="InterPro" id="IPR046342">
    <property type="entry name" value="CBS_dom_sf"/>
</dbReference>
<organism evidence="5 6">
    <name type="scientific">Morella rubra</name>
    <name type="common">Chinese bayberry</name>
    <dbReference type="NCBI Taxonomy" id="262757"/>
    <lineage>
        <taxon>Eukaryota</taxon>
        <taxon>Viridiplantae</taxon>
        <taxon>Streptophyta</taxon>
        <taxon>Embryophyta</taxon>
        <taxon>Tracheophyta</taxon>
        <taxon>Spermatophyta</taxon>
        <taxon>Magnoliopsida</taxon>
        <taxon>eudicotyledons</taxon>
        <taxon>Gunneridae</taxon>
        <taxon>Pentapetalae</taxon>
        <taxon>rosids</taxon>
        <taxon>fabids</taxon>
        <taxon>Fagales</taxon>
        <taxon>Myricaceae</taxon>
        <taxon>Morella</taxon>
    </lineage>
</organism>
<dbReference type="EMBL" id="RXIC02000026">
    <property type="protein sequence ID" value="KAB1204436.1"/>
    <property type="molecule type" value="Genomic_DNA"/>
</dbReference>
<comment type="caution">
    <text evidence="5">The sequence shown here is derived from an EMBL/GenBank/DDBJ whole genome shotgun (WGS) entry which is preliminary data.</text>
</comment>
<dbReference type="SUPFAM" id="SSF54631">
    <property type="entry name" value="CBS-domain pair"/>
    <property type="match status" value="1"/>
</dbReference>
<dbReference type="PANTHER" id="PTHR47581">
    <property type="entry name" value="OS09G0431600 PROTEIN"/>
    <property type="match status" value="1"/>
</dbReference>
<dbReference type="NCBIfam" id="TIGR00756">
    <property type="entry name" value="PPR"/>
    <property type="match status" value="3"/>
</dbReference>
<feature type="repeat" description="PPR" evidence="3">
    <location>
        <begin position="189"/>
        <end position="223"/>
    </location>
</feature>
<accession>A0A6A1UWH5</accession>
<dbReference type="InterPro" id="IPR044781">
    <property type="entry name" value="At5g10690-like"/>
</dbReference>
<evidence type="ECO:0000256" key="3">
    <source>
        <dbReference type="PROSITE-ProRule" id="PRU00708"/>
    </source>
</evidence>
<dbReference type="OrthoDB" id="185373at2759"/>
<dbReference type="Gene3D" id="1.25.40.10">
    <property type="entry name" value="Tetratricopeptide repeat domain"/>
    <property type="match status" value="3"/>
</dbReference>
<evidence type="ECO:0000313" key="6">
    <source>
        <dbReference type="Proteomes" id="UP000516437"/>
    </source>
</evidence>
<dbReference type="PROSITE" id="PS51375">
    <property type="entry name" value="PPR"/>
    <property type="match status" value="3"/>
</dbReference>
<evidence type="ECO:0000256" key="1">
    <source>
        <dbReference type="ARBA" id="ARBA00022737"/>
    </source>
</evidence>
<keyword evidence="2" id="KW-0129">CBS domain</keyword>
<dbReference type="Pfam" id="PF13041">
    <property type="entry name" value="PPR_2"/>
    <property type="match status" value="1"/>
</dbReference>
<dbReference type="Proteomes" id="UP000516437">
    <property type="component" value="Chromosome 8"/>
</dbReference>
<evidence type="ECO:0000259" key="4">
    <source>
        <dbReference type="PROSITE" id="PS51371"/>
    </source>
</evidence>
<dbReference type="InterPro" id="IPR011990">
    <property type="entry name" value="TPR-like_helical_dom_sf"/>
</dbReference>
<dbReference type="InterPro" id="IPR002885">
    <property type="entry name" value="PPR_rpt"/>
</dbReference>
<feature type="domain" description="CBS" evidence="4">
    <location>
        <begin position="483"/>
        <end position="548"/>
    </location>
</feature>
<dbReference type="Pfam" id="PF01535">
    <property type="entry name" value="PPR"/>
    <property type="match status" value="1"/>
</dbReference>
<feature type="repeat" description="PPR" evidence="3">
    <location>
        <begin position="77"/>
        <end position="111"/>
    </location>
</feature>
<proteinExistence type="predicted"/>
<dbReference type="PANTHER" id="PTHR47581:SF2">
    <property type="entry name" value="OS09G0431600 PROTEIN"/>
    <property type="match status" value="1"/>
</dbReference>
<dbReference type="Pfam" id="PF00571">
    <property type="entry name" value="CBS"/>
    <property type="match status" value="1"/>
</dbReference>
<name>A0A6A1UWH5_9ROSI</name>
<evidence type="ECO:0000256" key="2">
    <source>
        <dbReference type="PROSITE-ProRule" id="PRU00703"/>
    </source>
</evidence>
<dbReference type="AlphaFoldDB" id="A0A6A1UWH5"/>
<dbReference type="InterPro" id="IPR000644">
    <property type="entry name" value="CBS_dom"/>
</dbReference>
<dbReference type="Pfam" id="PF12854">
    <property type="entry name" value="PPR_1"/>
    <property type="match status" value="1"/>
</dbReference>
<gene>
    <name evidence="5" type="ORF">CJ030_MR8G028168</name>
</gene>